<keyword evidence="1" id="KW-0812">Transmembrane</keyword>
<dbReference type="EMBL" id="JRPH02000022">
    <property type="protein sequence ID" value="TLE03996.1"/>
    <property type="molecule type" value="Genomic_DNA"/>
</dbReference>
<dbReference type="AlphaFoldDB" id="A0A6D2C763"/>
<evidence type="ECO:0000313" key="2">
    <source>
        <dbReference type="EMBL" id="TLE03996.1"/>
    </source>
</evidence>
<dbReference type="Proteomes" id="UP000029870">
    <property type="component" value="Unassembled WGS sequence"/>
</dbReference>
<protein>
    <submittedName>
        <fullName evidence="2">Uncharacterized protein</fullName>
    </submittedName>
</protein>
<evidence type="ECO:0000313" key="3">
    <source>
        <dbReference type="Proteomes" id="UP000029870"/>
    </source>
</evidence>
<name>A0A6D2C763_9HELI</name>
<proteinExistence type="predicted"/>
<accession>A0A6D2C763</accession>
<dbReference type="RefSeq" id="WP_004089475.1">
    <property type="nucleotide sequence ID" value="NZ_CAOUIW010000023.1"/>
</dbReference>
<dbReference type="GeneID" id="60657631"/>
<evidence type="ECO:0000256" key="1">
    <source>
        <dbReference type="SAM" id="Phobius"/>
    </source>
</evidence>
<keyword evidence="1" id="KW-1133">Transmembrane helix</keyword>
<feature type="transmembrane region" description="Helical" evidence="1">
    <location>
        <begin position="54"/>
        <end position="75"/>
    </location>
</feature>
<comment type="caution">
    <text evidence="2">The sequence shown here is derived from an EMBL/GenBank/DDBJ whole genome shotgun (WGS) entry which is preliminary data.</text>
</comment>
<sequence length="136" mass="15974">MSNTTQEIEKKDVIEEIYSKINPLDDKKYQMDKETYNRIKQAERQEKLKNTKNLFIGFITGTLCGIGSMVGVYIFSIEPNILSKHEFESNQIKLLNTQHAKAMKEIKALFYDELQEVDERIDKKELQEKIKPKDTK</sequence>
<gene>
    <name evidence="2" type="ORF">LS77_007530</name>
</gene>
<reference evidence="2 3" key="1">
    <citation type="journal article" date="2014" name="Genome Announc.">
        <title>Draft genome sequences of eight enterohepatic helicobacter species isolated from both laboratory and wild rodents.</title>
        <authorList>
            <person name="Sheh A."/>
            <person name="Shen Z."/>
            <person name="Fox J.G."/>
        </authorList>
    </citation>
    <scope>NUCLEOTIDE SEQUENCE [LARGE SCALE GENOMIC DNA]</scope>
    <source>
        <strain evidence="2 3">Missouri</strain>
    </source>
</reference>
<keyword evidence="1" id="KW-0472">Membrane</keyword>
<organism evidence="2 3">
    <name type="scientific">Helicobacter bilis</name>
    <dbReference type="NCBI Taxonomy" id="37372"/>
    <lineage>
        <taxon>Bacteria</taxon>
        <taxon>Pseudomonadati</taxon>
        <taxon>Campylobacterota</taxon>
        <taxon>Epsilonproteobacteria</taxon>
        <taxon>Campylobacterales</taxon>
        <taxon>Helicobacteraceae</taxon>
        <taxon>Helicobacter</taxon>
    </lineage>
</organism>